<dbReference type="STRING" id="408015.SXIM_38520"/>
<dbReference type="KEGG" id="sxi:SXIM_38520"/>
<proteinExistence type="predicted"/>
<dbReference type="PATRIC" id="fig|408015.6.peg.3903"/>
<reference evidence="1" key="1">
    <citation type="submission" date="2019-08" db="EMBL/GenBank/DDBJ databases">
        <title>Complete genome sequence of a mangrove-derived Streptomyces xiamenensis.</title>
        <authorList>
            <person name="Xu J."/>
        </authorList>
    </citation>
    <scope>NUCLEOTIDE SEQUENCE</scope>
    <source>
        <strain evidence="1">318</strain>
    </source>
</reference>
<dbReference type="HOGENOM" id="CLU_1814808_0_0_11"/>
<organism evidence="1 2">
    <name type="scientific">Streptomyces xiamenensis</name>
    <dbReference type="NCBI Taxonomy" id="408015"/>
    <lineage>
        <taxon>Bacteria</taxon>
        <taxon>Bacillati</taxon>
        <taxon>Actinomycetota</taxon>
        <taxon>Actinomycetes</taxon>
        <taxon>Kitasatosporales</taxon>
        <taxon>Streptomycetaceae</taxon>
        <taxon>Streptomyces</taxon>
    </lineage>
</organism>
<dbReference type="EMBL" id="CP009922">
    <property type="protein sequence ID" value="AKG45236.1"/>
    <property type="molecule type" value="Genomic_DNA"/>
</dbReference>
<name>A0A0F7CPT8_9ACTN</name>
<sequence length="142" mass="15338">MFGGVGILIAVSLIALAAVLGYRTGRDQEQGPTVASLMRERAQATAEEYRSVYPDDELAQKVARIHVTLDNSGAPYFIAVLSDSRDVDSEALCAQVTDFLSHQRGLDFSPGHTELVFTAEGEMLRNFTTVLSRVTVETGGDS</sequence>
<evidence type="ECO:0000313" key="1">
    <source>
        <dbReference type="EMBL" id="AKG45236.1"/>
    </source>
</evidence>
<accession>A0A0F7CPT8</accession>
<dbReference type="AlphaFoldDB" id="A0A0F7CPT8"/>
<dbReference type="Proteomes" id="UP000034034">
    <property type="component" value="Chromosome"/>
</dbReference>
<keyword evidence="2" id="KW-1185">Reference proteome</keyword>
<gene>
    <name evidence="1" type="ORF">SXIM_38520</name>
</gene>
<protein>
    <submittedName>
        <fullName evidence="1">Uncharacterized protein</fullName>
    </submittedName>
</protein>
<evidence type="ECO:0000313" key="2">
    <source>
        <dbReference type="Proteomes" id="UP000034034"/>
    </source>
</evidence>